<gene>
    <name evidence="1" type="ORF">Ddye_027053</name>
</gene>
<evidence type="ECO:0000313" key="1">
    <source>
        <dbReference type="EMBL" id="KAK2639258.1"/>
    </source>
</evidence>
<evidence type="ECO:0000313" key="2">
    <source>
        <dbReference type="Proteomes" id="UP001280121"/>
    </source>
</evidence>
<proteinExistence type="predicted"/>
<organism evidence="1 2">
    <name type="scientific">Dipteronia dyeriana</name>
    <dbReference type="NCBI Taxonomy" id="168575"/>
    <lineage>
        <taxon>Eukaryota</taxon>
        <taxon>Viridiplantae</taxon>
        <taxon>Streptophyta</taxon>
        <taxon>Embryophyta</taxon>
        <taxon>Tracheophyta</taxon>
        <taxon>Spermatophyta</taxon>
        <taxon>Magnoliopsida</taxon>
        <taxon>eudicotyledons</taxon>
        <taxon>Gunneridae</taxon>
        <taxon>Pentapetalae</taxon>
        <taxon>rosids</taxon>
        <taxon>malvids</taxon>
        <taxon>Sapindales</taxon>
        <taxon>Sapindaceae</taxon>
        <taxon>Hippocastanoideae</taxon>
        <taxon>Acereae</taxon>
        <taxon>Dipteronia</taxon>
    </lineage>
</organism>
<protein>
    <submittedName>
        <fullName evidence="1">Uncharacterized protein</fullName>
    </submittedName>
</protein>
<reference evidence="1" key="1">
    <citation type="journal article" date="2023" name="Plant J.">
        <title>Genome sequences and population genomics provide insights into the demographic history, inbreeding, and mutation load of two 'living fossil' tree species of Dipteronia.</title>
        <authorList>
            <person name="Feng Y."/>
            <person name="Comes H.P."/>
            <person name="Chen J."/>
            <person name="Zhu S."/>
            <person name="Lu R."/>
            <person name="Zhang X."/>
            <person name="Li P."/>
            <person name="Qiu J."/>
            <person name="Olsen K.M."/>
            <person name="Qiu Y."/>
        </authorList>
    </citation>
    <scope>NUCLEOTIDE SEQUENCE</scope>
    <source>
        <strain evidence="1">KIB01</strain>
    </source>
</reference>
<name>A0AAD9WR08_9ROSI</name>
<accession>A0AAD9WR08</accession>
<dbReference type="AlphaFoldDB" id="A0AAD9WR08"/>
<comment type="caution">
    <text evidence="1">The sequence shown here is derived from an EMBL/GenBank/DDBJ whole genome shotgun (WGS) entry which is preliminary data.</text>
</comment>
<keyword evidence="2" id="KW-1185">Reference proteome</keyword>
<dbReference type="Proteomes" id="UP001280121">
    <property type="component" value="Unassembled WGS sequence"/>
</dbReference>
<sequence length="147" mass="17344">MKVFGVERAASLLDKWIELAVVNERYGTFVWPERIKKILELAYEFEELSISISIRHTDLVLLEKFKDFLLPVHREVGNLTIEVLALPPSNYAALLDFLLCIFCPRILSIKPYNGRSIKFIMWTRKCRKEMQNLRNQVLVQLLERLQH</sequence>
<dbReference type="EMBL" id="JANJYI010000008">
    <property type="protein sequence ID" value="KAK2639258.1"/>
    <property type="molecule type" value="Genomic_DNA"/>
</dbReference>